<evidence type="ECO:0000313" key="2">
    <source>
        <dbReference type="Proteomes" id="UP000242754"/>
    </source>
</evidence>
<dbReference type="EMBL" id="FJNE01000001">
    <property type="protein sequence ID" value="CZQ83942.1"/>
    <property type="molecule type" value="Genomic_DNA"/>
</dbReference>
<protein>
    <recommendedName>
        <fullName evidence="3">DUF5072 domain-containing protein</fullName>
    </recommendedName>
</protein>
<dbReference type="OrthoDB" id="2227204at2"/>
<accession>A0A143YAG6</accession>
<dbReference type="Gene3D" id="3.30.2000.30">
    <property type="match status" value="1"/>
</dbReference>
<proteinExistence type="predicted"/>
<dbReference type="Pfam" id="PF16807">
    <property type="entry name" value="Phage_tail_terminator_4"/>
    <property type="match status" value="1"/>
</dbReference>
<sequence length="136" mass="15147">MIKKLSFTTVLAAVIKTVKAGTELECYDLVPSDEDYPYYAAEIIGQIPDPSKTMWKERYQIVIHAFADGSNGSVALFEIIDNLAEAMTMAIELPAGYELIMQTPTGVQQIYDEADGSKHAIMGYDFTIFYGFKTKI</sequence>
<gene>
    <name evidence="1" type="ORF">Tpal_506</name>
</gene>
<keyword evidence="2" id="KW-1185">Reference proteome</keyword>
<dbReference type="STRING" id="140314.SAMN04488076_103214"/>
<organism evidence="1 2">
    <name type="scientific">Trichococcus palustris</name>
    <dbReference type="NCBI Taxonomy" id="140314"/>
    <lineage>
        <taxon>Bacteria</taxon>
        <taxon>Bacillati</taxon>
        <taxon>Bacillota</taxon>
        <taxon>Bacilli</taxon>
        <taxon>Lactobacillales</taxon>
        <taxon>Carnobacteriaceae</taxon>
        <taxon>Trichococcus</taxon>
    </lineage>
</organism>
<reference evidence="1 2" key="1">
    <citation type="submission" date="2016-02" db="EMBL/GenBank/DDBJ databases">
        <authorList>
            <person name="Wen L."/>
            <person name="He K."/>
            <person name="Yang H."/>
        </authorList>
    </citation>
    <scope>NUCLEOTIDE SEQUENCE [LARGE SCALE GENOMIC DNA]</scope>
    <source>
        <strain evidence="1">Trichococcus palustris</strain>
    </source>
</reference>
<dbReference type="RefSeq" id="WP_087030874.1">
    <property type="nucleotide sequence ID" value="NZ_FJNE01000001.1"/>
</dbReference>
<dbReference type="AlphaFoldDB" id="A0A143YAG6"/>
<dbReference type="InterPro" id="IPR053745">
    <property type="entry name" value="Viral_Tail_Comp_sf"/>
</dbReference>
<name>A0A143YAG6_9LACT</name>
<evidence type="ECO:0000313" key="1">
    <source>
        <dbReference type="EMBL" id="CZQ83942.1"/>
    </source>
</evidence>
<dbReference type="Proteomes" id="UP000242754">
    <property type="component" value="Unassembled WGS sequence"/>
</dbReference>
<evidence type="ECO:0008006" key="3">
    <source>
        <dbReference type="Google" id="ProtNLM"/>
    </source>
</evidence>